<proteinExistence type="predicted"/>
<organism evidence="1 2">
    <name type="scientific">Brenthis ino</name>
    <name type="common">lesser marbled fritillary</name>
    <dbReference type="NCBI Taxonomy" id="405034"/>
    <lineage>
        <taxon>Eukaryota</taxon>
        <taxon>Metazoa</taxon>
        <taxon>Ecdysozoa</taxon>
        <taxon>Arthropoda</taxon>
        <taxon>Hexapoda</taxon>
        <taxon>Insecta</taxon>
        <taxon>Pterygota</taxon>
        <taxon>Neoptera</taxon>
        <taxon>Endopterygota</taxon>
        <taxon>Lepidoptera</taxon>
        <taxon>Glossata</taxon>
        <taxon>Ditrysia</taxon>
        <taxon>Papilionoidea</taxon>
        <taxon>Nymphalidae</taxon>
        <taxon>Heliconiinae</taxon>
        <taxon>Argynnini</taxon>
        <taxon>Brenthis</taxon>
    </lineage>
</organism>
<protein>
    <recommendedName>
        <fullName evidence="3">Regulatory protein zeste</fullName>
    </recommendedName>
</protein>
<dbReference type="OrthoDB" id="7247196at2759"/>
<accession>A0A8J9W4Z4</accession>
<dbReference type="EMBL" id="OV170225">
    <property type="protein sequence ID" value="CAH0726132.1"/>
    <property type="molecule type" value="Genomic_DNA"/>
</dbReference>
<dbReference type="Proteomes" id="UP000838878">
    <property type="component" value="Chromosome 5"/>
</dbReference>
<reference evidence="1" key="1">
    <citation type="submission" date="2021-12" db="EMBL/GenBank/DDBJ databases">
        <authorList>
            <person name="Martin H S."/>
        </authorList>
    </citation>
    <scope>NUCLEOTIDE SEQUENCE</scope>
</reference>
<gene>
    <name evidence="1" type="ORF">BINO364_LOCUS11631</name>
</gene>
<evidence type="ECO:0000313" key="1">
    <source>
        <dbReference type="EMBL" id="CAH0726132.1"/>
    </source>
</evidence>
<keyword evidence="2" id="KW-1185">Reference proteome</keyword>
<dbReference type="AlphaFoldDB" id="A0A8J9W4Z4"/>
<sequence>MERDPKLRKQVNSDQLVALVEFMRGHQDLAKGLVRGRRGKLNTLSLWNLCAKKLNVFKDGARKDGKGWSKYWCDWKYRVRKRALEEKAAKEGNAYIPENSTPLSQLEENILSIIGERALDSVVIKRDPLADTEIEEQQDYAIPDNPEPNNFESQSSEIRDRKRRCSSKSILENDCIQNREVYQTDDDSDPDTATEFLRLEKEKLESIKKTEGFVQTIATEITRLADIMSHIKDELINNNRINI</sequence>
<name>A0A8J9W4Z4_9NEOP</name>
<evidence type="ECO:0008006" key="3">
    <source>
        <dbReference type="Google" id="ProtNLM"/>
    </source>
</evidence>
<evidence type="ECO:0000313" key="2">
    <source>
        <dbReference type="Proteomes" id="UP000838878"/>
    </source>
</evidence>
<feature type="non-terminal residue" evidence="1">
    <location>
        <position position="243"/>
    </location>
</feature>